<evidence type="ECO:0000256" key="1">
    <source>
        <dbReference type="ARBA" id="ARBA00022676"/>
    </source>
</evidence>
<organism evidence="8 9">
    <name type="scientific">Orchesella dallaii</name>
    <dbReference type="NCBI Taxonomy" id="48710"/>
    <lineage>
        <taxon>Eukaryota</taxon>
        <taxon>Metazoa</taxon>
        <taxon>Ecdysozoa</taxon>
        <taxon>Arthropoda</taxon>
        <taxon>Hexapoda</taxon>
        <taxon>Collembola</taxon>
        <taxon>Entomobryomorpha</taxon>
        <taxon>Entomobryoidea</taxon>
        <taxon>Orchesellidae</taxon>
        <taxon>Orchesellinae</taxon>
        <taxon>Orchesella</taxon>
    </lineage>
</organism>
<name>A0ABP1S8D8_9HEXA</name>
<dbReference type="SUPFAM" id="SSF56399">
    <property type="entry name" value="ADP-ribosylation"/>
    <property type="match status" value="1"/>
</dbReference>
<evidence type="ECO:0000256" key="6">
    <source>
        <dbReference type="SAM" id="MobiDB-lite"/>
    </source>
</evidence>
<dbReference type="EMBL" id="CAXLJM020000164">
    <property type="protein sequence ID" value="CAL8147054.1"/>
    <property type="molecule type" value="Genomic_DNA"/>
</dbReference>
<keyword evidence="1 5" id="KW-0328">Glycosyltransferase</keyword>
<dbReference type="EC" id="2.4.2.-" evidence="5"/>
<sequence>MSKLSRKRKSDVAGARSRVRKLDREELDLTEISSANATKQVKRKRKKGEERAIEPLAKYFLQMIPNLITPERPIKSWLQAAKIVRPVNHMEYIHSLIMKYVTVGQVYGSGIQVMDIVEIRRVEDVAYEKSGDWTTKKRMLLWHGTVEENLASILINGLQIPPLRHQLFGAGIYFADRVSKSAMFCCEGKPDTKPYYLLLCDVLVGDSYVGLKPHRKLTSPPKNYDSVMGRGKDIPDPSETVFYKDMYIRLGMSVPNFVDREQCFLEDNEYAVYKPENVKPLYLVRFEFTPKPFCNCCNKMVE</sequence>
<keyword evidence="2 5" id="KW-0808">Transferase</keyword>
<protein>
    <recommendedName>
        <fullName evidence="5">Poly [ADP-ribose] polymerase</fullName>
        <shortName evidence="5">PARP</shortName>
        <ecNumber evidence="5">2.4.2.-</ecNumber>
    </recommendedName>
</protein>
<evidence type="ECO:0000256" key="5">
    <source>
        <dbReference type="RuleBase" id="RU362114"/>
    </source>
</evidence>
<comment type="caution">
    <text evidence="8">The sequence shown here is derived from an EMBL/GenBank/DDBJ whole genome shotgun (WGS) entry which is preliminary data.</text>
</comment>
<accession>A0ABP1S8D8</accession>
<comment type="catalytic activity">
    <reaction evidence="4">
        <text>NAD(+) + (ADP-D-ribosyl)n-acceptor = nicotinamide + (ADP-D-ribosyl)n+1-acceptor + H(+).</text>
        <dbReference type="EC" id="2.4.2.30"/>
    </reaction>
</comment>
<dbReference type="Proteomes" id="UP001642540">
    <property type="component" value="Unassembled WGS sequence"/>
</dbReference>
<keyword evidence="3 5" id="KW-0520">NAD</keyword>
<reference evidence="8 9" key="1">
    <citation type="submission" date="2024-08" db="EMBL/GenBank/DDBJ databases">
        <authorList>
            <person name="Cucini C."/>
            <person name="Frati F."/>
        </authorList>
    </citation>
    <scope>NUCLEOTIDE SEQUENCE [LARGE SCALE GENOMIC DNA]</scope>
</reference>
<dbReference type="InterPro" id="IPR012317">
    <property type="entry name" value="Poly(ADP-ribose)pol_cat_dom"/>
</dbReference>
<proteinExistence type="predicted"/>
<feature type="domain" description="PARP catalytic" evidence="7">
    <location>
        <begin position="69"/>
        <end position="295"/>
    </location>
</feature>
<dbReference type="PANTHER" id="PTHR10459:SF60">
    <property type="entry name" value="POLY [ADP-RIBOSE] POLYMERASE 2"/>
    <property type="match status" value="1"/>
</dbReference>
<evidence type="ECO:0000256" key="2">
    <source>
        <dbReference type="ARBA" id="ARBA00022679"/>
    </source>
</evidence>
<dbReference type="Pfam" id="PF00644">
    <property type="entry name" value="PARP"/>
    <property type="match status" value="1"/>
</dbReference>
<evidence type="ECO:0000256" key="4">
    <source>
        <dbReference type="ARBA" id="ARBA00033987"/>
    </source>
</evidence>
<dbReference type="InterPro" id="IPR050800">
    <property type="entry name" value="ARTD/PARP"/>
</dbReference>
<keyword evidence="9" id="KW-1185">Reference proteome</keyword>
<dbReference type="PANTHER" id="PTHR10459">
    <property type="entry name" value="DNA LIGASE"/>
    <property type="match status" value="1"/>
</dbReference>
<evidence type="ECO:0000259" key="7">
    <source>
        <dbReference type="PROSITE" id="PS51059"/>
    </source>
</evidence>
<evidence type="ECO:0000313" key="9">
    <source>
        <dbReference type="Proteomes" id="UP001642540"/>
    </source>
</evidence>
<evidence type="ECO:0000313" key="8">
    <source>
        <dbReference type="EMBL" id="CAL8147054.1"/>
    </source>
</evidence>
<dbReference type="PROSITE" id="PS51059">
    <property type="entry name" value="PARP_CATALYTIC"/>
    <property type="match status" value="1"/>
</dbReference>
<dbReference type="Gene3D" id="3.90.228.10">
    <property type="match status" value="1"/>
</dbReference>
<evidence type="ECO:0000256" key="3">
    <source>
        <dbReference type="ARBA" id="ARBA00023027"/>
    </source>
</evidence>
<gene>
    <name evidence="8" type="ORF">ODALV1_LOCUS31021</name>
</gene>
<feature type="region of interest" description="Disordered" evidence="6">
    <location>
        <begin position="1"/>
        <end position="20"/>
    </location>
</feature>